<organism evidence="2 3">
    <name type="scientific">Stenotrophomonas phage Salva</name>
    <dbReference type="NCBI Taxonomy" id="2801524"/>
    <lineage>
        <taxon>Viruses</taxon>
        <taxon>Duplodnaviria</taxon>
        <taxon>Heunggongvirae</taxon>
        <taxon>Uroviricota</taxon>
        <taxon>Caudoviricetes</taxon>
        <taxon>Beaumontvirinae</taxon>
        <taxon>Salvavirus</taxon>
        <taxon>Salvavirus salva</taxon>
    </lineage>
</organism>
<feature type="region of interest" description="Disordered" evidence="1">
    <location>
        <begin position="53"/>
        <end position="83"/>
    </location>
</feature>
<evidence type="ECO:0000313" key="2">
    <source>
        <dbReference type="EMBL" id="QQM18202.1"/>
    </source>
</evidence>
<proteinExistence type="predicted"/>
<dbReference type="Proteomes" id="UP000595272">
    <property type="component" value="Segment"/>
</dbReference>
<name>A0A8B6Q847_9CAUD</name>
<sequence length="341" mass="36956">MAVTRISDVVVPEVFAPYVQNYTEEKSNLIQSSAIEVDSRLTANLSGGGLTFNEPSWRDLSNEDENISNDDPTDKSVPSKTGSLNEVQIRLSRNKSWSTMDLAGTLAGSDPMESIGNRVGYYWTRRLQALFVATGRGVFANDALPTDANHVQGEMTNNVSGSAFVPGVTNFTTEAFLDTLTTMGDSEGALGIVMVHSIVFNRMRKNNLIDYIPDSEGRVNIPTFLGKRVIVDDGMPNQDGVYDTWIFGAGAFRFGNGLAPVPVAVERDESSGHGGGQEILYNRVEWCLHPAGYAWVGDTTTAGGPSNAATAGNIAAAASWKRVFPERKQIKMARMVTREFG</sequence>
<evidence type="ECO:0000313" key="3">
    <source>
        <dbReference type="Proteomes" id="UP000595272"/>
    </source>
</evidence>
<accession>A0A8B6Q847</accession>
<gene>
    <name evidence="2" type="ORF">CPT_Salva_038</name>
</gene>
<keyword evidence="3" id="KW-1185">Reference proteome</keyword>
<protein>
    <submittedName>
        <fullName evidence="2">Major head protein</fullName>
    </submittedName>
</protein>
<evidence type="ECO:0000256" key="1">
    <source>
        <dbReference type="SAM" id="MobiDB-lite"/>
    </source>
</evidence>
<dbReference type="EMBL" id="MW393850">
    <property type="protein sequence ID" value="QQM18202.1"/>
    <property type="molecule type" value="Genomic_DNA"/>
</dbReference>
<reference evidence="2 3" key="1">
    <citation type="submission" date="2020-12" db="EMBL/GenBank/DDBJ databases">
        <title>Complete genome sequence of Stenotrophomonas maltophilia phage Salva.</title>
        <authorList>
            <person name="Jefferson B."/>
            <person name="Yao G."/>
            <person name="Clark J."/>
            <person name="Le T."/>
            <person name="Young R."/>
            <person name="Gonzalez C."/>
            <person name="Liu M."/>
        </authorList>
    </citation>
    <scope>NUCLEOTIDE SEQUENCE [LARGE SCALE GENOMIC DNA]</scope>
</reference>